<dbReference type="GO" id="GO:0047617">
    <property type="term" value="F:fatty acyl-CoA hydrolase activity"/>
    <property type="evidence" value="ECO:0007669"/>
    <property type="project" value="TreeGrafter"/>
</dbReference>
<evidence type="ECO:0000256" key="1">
    <source>
        <dbReference type="ARBA" id="ARBA00010458"/>
    </source>
</evidence>
<dbReference type="FunFam" id="3.10.129.10:FF:000032">
    <property type="entry name" value="Acyl-CoA thioester hydrolase"/>
    <property type="match status" value="1"/>
</dbReference>
<evidence type="ECO:0000256" key="4">
    <source>
        <dbReference type="ARBA" id="ARBA00022946"/>
    </source>
</evidence>
<dbReference type="Proteomes" id="UP000190274">
    <property type="component" value="Chromosome E"/>
</dbReference>
<dbReference type="InterPro" id="IPR033120">
    <property type="entry name" value="HOTDOG_ACOT"/>
</dbReference>
<dbReference type="OrthoDB" id="331699at2759"/>
<comment type="similarity">
    <text evidence="1">Belongs to the acyl coenzyme A hydrolase family.</text>
</comment>
<dbReference type="EMBL" id="LT598455">
    <property type="protein sequence ID" value="SCU88273.1"/>
    <property type="molecule type" value="Genomic_DNA"/>
</dbReference>
<evidence type="ECO:0000259" key="6">
    <source>
        <dbReference type="PROSITE" id="PS51770"/>
    </source>
</evidence>
<dbReference type="GO" id="GO:0006637">
    <property type="term" value="P:acyl-CoA metabolic process"/>
    <property type="evidence" value="ECO:0007669"/>
    <property type="project" value="TreeGrafter"/>
</dbReference>
<dbReference type="InterPro" id="IPR029069">
    <property type="entry name" value="HotDog_dom_sf"/>
</dbReference>
<dbReference type="SUPFAM" id="SSF54637">
    <property type="entry name" value="Thioesterase/thiol ester dehydrase-isomerase"/>
    <property type="match status" value="2"/>
</dbReference>
<organism evidence="7 8">
    <name type="scientific">Lachancea dasiensis</name>
    <dbReference type="NCBI Taxonomy" id="1072105"/>
    <lineage>
        <taxon>Eukaryota</taxon>
        <taxon>Fungi</taxon>
        <taxon>Dikarya</taxon>
        <taxon>Ascomycota</taxon>
        <taxon>Saccharomycotina</taxon>
        <taxon>Saccharomycetes</taxon>
        <taxon>Saccharomycetales</taxon>
        <taxon>Saccharomycetaceae</taxon>
        <taxon>Lachancea</taxon>
    </lineage>
</organism>
<keyword evidence="3" id="KW-0378">Hydrolase</keyword>
<sequence length="539" mass="59972">MIRSLLFRPSSKAGSAALTKTSATNGLKQVYAPHLQRHSIRMVHKKDDGKSNDASSQPDAAATTLTDQYEHRRLTGSPTTVDGYEATWLNALAEREKQLAQGKIIDSYVYNSVKSTEVGERSRKDSFSYLTLPFRDDPTVADFYVNAAGRLRMGQIFQDLDALAGRIAYRHTSPAEPVIVTASVDRIYMLKSIDYMADYNVVLSGAVVWTGRSSMEISIKASAIKGEIPKEINESSLADDDTFLTASFTFVARNPETHKSLAVNKLLPLNEKEWKDFRRAESHNAAKKLRAANENLDTNPPTGQESKIIHDMWAASKQLAKVSKKPNNVMFMKDTNVKSTMFMQPQYRNRHSYMIFGGYLMRQTFELAYCAAASFSHAFPRFVSLDSTHFKAPVPVGSILHMDASVVHTEHLYEQGSKPKIAAVTDKSIDGNTVFHFDPSPINKLSSNLDAMLSKPGTLIQVRVDTMVQELASEGNTSSGSFIFSFYAHRDSDDKTVGEPGYATVVPESYSEMVEYVSARRRAMDTANYASSLKREVKL</sequence>
<keyword evidence="4" id="KW-0809">Transit peptide</keyword>
<accession>A0A1G4JE65</accession>
<dbReference type="STRING" id="1266660.A0A1G4JE65"/>
<proteinExistence type="inferred from homology"/>
<evidence type="ECO:0000313" key="7">
    <source>
        <dbReference type="EMBL" id="SCU88273.1"/>
    </source>
</evidence>
<feature type="domain" description="HotDog ACOT-type" evidence="6">
    <location>
        <begin position="333"/>
        <end position="445"/>
    </location>
</feature>
<keyword evidence="2" id="KW-0677">Repeat</keyword>
<gene>
    <name evidence="7" type="ORF">LADA_0E09208G</name>
</gene>
<dbReference type="PROSITE" id="PS51770">
    <property type="entry name" value="HOTDOG_ACOT"/>
    <property type="match status" value="2"/>
</dbReference>
<name>A0A1G4JE65_9SACH</name>
<evidence type="ECO:0000313" key="8">
    <source>
        <dbReference type="Proteomes" id="UP000190274"/>
    </source>
</evidence>
<dbReference type="PANTHER" id="PTHR12655">
    <property type="entry name" value="ACYL-COA THIOESTERASE"/>
    <property type="match status" value="1"/>
</dbReference>
<keyword evidence="8" id="KW-1185">Reference proteome</keyword>
<feature type="region of interest" description="Disordered" evidence="5">
    <location>
        <begin position="44"/>
        <end position="78"/>
    </location>
</feature>
<dbReference type="CDD" id="cd03442">
    <property type="entry name" value="BFIT_BACH"/>
    <property type="match status" value="2"/>
</dbReference>
<feature type="domain" description="HotDog ACOT-type" evidence="6">
    <location>
        <begin position="126"/>
        <end position="256"/>
    </location>
</feature>
<evidence type="ECO:0000256" key="2">
    <source>
        <dbReference type="ARBA" id="ARBA00022737"/>
    </source>
</evidence>
<reference evidence="8" key="1">
    <citation type="submission" date="2016-03" db="EMBL/GenBank/DDBJ databases">
        <authorList>
            <person name="Devillers H."/>
        </authorList>
    </citation>
    <scope>NUCLEOTIDE SEQUENCE [LARGE SCALE GENOMIC DNA]</scope>
</reference>
<feature type="compositionally biased region" description="Polar residues" evidence="5">
    <location>
        <begin position="52"/>
        <end position="67"/>
    </location>
</feature>
<dbReference type="GO" id="GO:0005739">
    <property type="term" value="C:mitochondrion"/>
    <property type="evidence" value="ECO:0007669"/>
    <property type="project" value="TreeGrafter"/>
</dbReference>
<dbReference type="Gene3D" id="3.10.129.10">
    <property type="entry name" value="Hotdog Thioesterase"/>
    <property type="match status" value="2"/>
</dbReference>
<protein>
    <submittedName>
        <fullName evidence="7">LADA_0E09208g1_1</fullName>
    </submittedName>
</protein>
<evidence type="ECO:0000256" key="5">
    <source>
        <dbReference type="SAM" id="MobiDB-lite"/>
    </source>
</evidence>
<dbReference type="AlphaFoldDB" id="A0A1G4JE65"/>
<evidence type="ECO:0000256" key="3">
    <source>
        <dbReference type="ARBA" id="ARBA00022801"/>
    </source>
</evidence>
<dbReference type="PANTHER" id="PTHR12655:SF0">
    <property type="entry name" value="ACYL-COENZYME A THIOESTERASE 9, MITOCHONDRIAL"/>
    <property type="match status" value="1"/>
</dbReference>